<protein>
    <submittedName>
        <fullName evidence="1">Uncharacterized protein</fullName>
    </submittedName>
</protein>
<reference evidence="1 2" key="1">
    <citation type="submission" date="2012-05" db="EMBL/GenBank/DDBJ databases">
        <authorList>
            <person name="Harkins D.M."/>
            <person name="Madupu R."/>
            <person name="Durkin A.S."/>
            <person name="Torralba M."/>
            <person name="Methe B."/>
            <person name="Sutton G.G."/>
            <person name="Nelson K.E."/>
        </authorList>
    </citation>
    <scope>NUCLEOTIDE SEQUENCE [LARGE SCALE GENOMIC DNA]</scope>
    <source>
        <strain evidence="1 2">F0489</strain>
    </source>
</reference>
<dbReference type="RefSeq" id="WP_008730584.1">
    <property type="nucleotide sequence ID" value="NZ_AKFT01000058.1"/>
</dbReference>
<dbReference type="EMBL" id="AKFT01000058">
    <property type="protein sequence ID" value="EJF46493.1"/>
    <property type="molecule type" value="Genomic_DNA"/>
</dbReference>
<dbReference type="Proteomes" id="UP000002941">
    <property type="component" value="Unassembled WGS sequence"/>
</dbReference>
<dbReference type="AlphaFoldDB" id="J1HLP9"/>
<gene>
    <name evidence="1" type="ORF">HMPREF1318_1672</name>
</gene>
<accession>J1HLP9</accession>
<evidence type="ECO:0000313" key="2">
    <source>
        <dbReference type="Proteomes" id="UP000002941"/>
    </source>
</evidence>
<evidence type="ECO:0000313" key="1">
    <source>
        <dbReference type="EMBL" id="EJF46493.1"/>
    </source>
</evidence>
<keyword evidence="2" id="KW-1185">Reference proteome</keyword>
<name>J1HLP9_9ACTO</name>
<proteinExistence type="predicted"/>
<comment type="caution">
    <text evidence="1">The sequence shown here is derived from an EMBL/GenBank/DDBJ whole genome shotgun (WGS) entry which is preliminary data.</text>
</comment>
<organism evidence="1 2">
    <name type="scientific">Actinomyces massiliensis F0489</name>
    <dbReference type="NCBI Taxonomy" id="1125718"/>
    <lineage>
        <taxon>Bacteria</taxon>
        <taxon>Bacillati</taxon>
        <taxon>Actinomycetota</taxon>
        <taxon>Actinomycetes</taxon>
        <taxon>Actinomycetales</taxon>
        <taxon>Actinomycetaceae</taxon>
        <taxon>Actinomyces</taxon>
    </lineage>
</organism>
<sequence length="80" mass="8639">MPDIDGEPQVLLARAVELTKAGRQARDEADAALAARDEALARAHAAGVTMYRLSKGTHLSKTATRVAIMRASPELQKKDR</sequence>